<dbReference type="RefSeq" id="WP_378387901.1">
    <property type="nucleotide sequence ID" value="NZ_JBHLWM010000005.1"/>
</dbReference>
<reference evidence="3 4" key="1">
    <citation type="submission" date="2024-09" db="EMBL/GenBank/DDBJ databases">
        <authorList>
            <person name="Sun Q."/>
            <person name="Mori K."/>
        </authorList>
    </citation>
    <scope>NUCLEOTIDE SEQUENCE [LARGE SCALE GENOMIC DNA]</scope>
    <source>
        <strain evidence="3 4">KCTC 23279</strain>
    </source>
</reference>
<gene>
    <name evidence="3" type="ORF">ACFFJ6_11940</name>
</gene>
<accession>A0ABV6ESZ1</accession>
<name>A0ABV6ESZ1_9BRAD</name>
<keyword evidence="2" id="KW-0732">Signal</keyword>
<dbReference type="EMBL" id="JBHLWM010000005">
    <property type="protein sequence ID" value="MFC0241185.1"/>
    <property type="molecule type" value="Genomic_DNA"/>
</dbReference>
<evidence type="ECO:0000313" key="4">
    <source>
        <dbReference type="Proteomes" id="UP001589775"/>
    </source>
</evidence>
<evidence type="ECO:0000256" key="2">
    <source>
        <dbReference type="SAM" id="SignalP"/>
    </source>
</evidence>
<organism evidence="3 4">
    <name type="scientific">Rhodopseudomonas telluris</name>
    <dbReference type="NCBI Taxonomy" id="644215"/>
    <lineage>
        <taxon>Bacteria</taxon>
        <taxon>Pseudomonadati</taxon>
        <taxon>Pseudomonadota</taxon>
        <taxon>Alphaproteobacteria</taxon>
        <taxon>Hyphomicrobiales</taxon>
        <taxon>Nitrobacteraceae</taxon>
        <taxon>Rhodopseudomonas</taxon>
    </lineage>
</organism>
<comment type="caution">
    <text evidence="3">The sequence shown here is derived from an EMBL/GenBank/DDBJ whole genome shotgun (WGS) entry which is preliminary data.</text>
</comment>
<evidence type="ECO:0000313" key="3">
    <source>
        <dbReference type="EMBL" id="MFC0241185.1"/>
    </source>
</evidence>
<proteinExistence type="predicted"/>
<feature type="chain" id="PRO_5045061378" evidence="2">
    <location>
        <begin position="27"/>
        <end position="200"/>
    </location>
</feature>
<dbReference type="Proteomes" id="UP001589775">
    <property type="component" value="Unassembled WGS sequence"/>
</dbReference>
<feature type="signal peptide" evidence="2">
    <location>
        <begin position="1"/>
        <end position="26"/>
    </location>
</feature>
<sequence length="200" mass="21552">MSLRSLLLPSVLVLCLIGQGMTDARAARETEAVDRAPGAGASEPELVVGSIPSGTDLVAMVERQLGGARVYDVALNDQGGAPFFEIKSIKDGNVWDTVVDVKTRQVISSMVVMPVAELQGDDKRNVEAFERSRMPLTEAIGIAEKYGAGRAVSAGLHFTDNRLVIVVDVVSNGALKEIQVEPDKRPARERSRDGRQRSPR</sequence>
<evidence type="ECO:0000256" key="1">
    <source>
        <dbReference type="SAM" id="MobiDB-lite"/>
    </source>
</evidence>
<feature type="region of interest" description="Disordered" evidence="1">
    <location>
        <begin position="180"/>
        <end position="200"/>
    </location>
</feature>
<protein>
    <submittedName>
        <fullName evidence="3">PepSY domain-containing protein</fullName>
    </submittedName>
</protein>
<keyword evidence="4" id="KW-1185">Reference proteome</keyword>